<keyword evidence="7" id="KW-1185">Reference proteome</keyword>
<evidence type="ECO:0000256" key="3">
    <source>
        <dbReference type="RuleBase" id="RU003616"/>
    </source>
</evidence>
<evidence type="ECO:0000256" key="4">
    <source>
        <dbReference type="SAM" id="MobiDB-lite"/>
    </source>
</evidence>
<evidence type="ECO:0000256" key="1">
    <source>
        <dbReference type="ARBA" id="ARBA00023016"/>
    </source>
</evidence>
<dbReference type="EMBL" id="JAMXQU010000012">
    <property type="protein sequence ID" value="MCO6160976.1"/>
    <property type="molecule type" value="Genomic_DNA"/>
</dbReference>
<organism evidence="6 7">
    <name type="scientific">Asaia lannensis NBRC 102526</name>
    <dbReference type="NCBI Taxonomy" id="1307926"/>
    <lineage>
        <taxon>Bacteria</taxon>
        <taxon>Pseudomonadati</taxon>
        <taxon>Pseudomonadota</taxon>
        <taxon>Alphaproteobacteria</taxon>
        <taxon>Acetobacterales</taxon>
        <taxon>Acetobacteraceae</taxon>
        <taxon>Asaia</taxon>
    </lineage>
</organism>
<dbReference type="SUPFAM" id="SSF49764">
    <property type="entry name" value="HSP20-like chaperones"/>
    <property type="match status" value="1"/>
</dbReference>
<sequence>MSYDFAPLLRSAIGFDRLARLVDDAVSNAPAHASYPPYNIEKSQDDVYRVTMALAGFGQDDIEVLLAENQLIIKGNVPRRASDGELLHRGIATRAFERRFALADHVEVTGADLHNGLLTVSIRQVMPEALKPRRIPVTRGQDAASNDSRPFSTMTAMPVPAAGTAVAPAHHAV</sequence>
<dbReference type="CDD" id="cd06470">
    <property type="entry name" value="ACD_IbpA-B_like"/>
    <property type="match status" value="1"/>
</dbReference>
<evidence type="ECO:0000313" key="7">
    <source>
        <dbReference type="Proteomes" id="UP001523401"/>
    </source>
</evidence>
<comment type="caution">
    <text evidence="6">The sequence shown here is derived from an EMBL/GenBank/DDBJ whole genome shotgun (WGS) entry which is preliminary data.</text>
</comment>
<name>A0ABT1CJD1_9PROT</name>
<dbReference type="PANTHER" id="PTHR47062">
    <property type="match status" value="1"/>
</dbReference>
<feature type="domain" description="SHSP" evidence="5">
    <location>
        <begin position="29"/>
        <end position="140"/>
    </location>
</feature>
<feature type="compositionally biased region" description="Polar residues" evidence="4">
    <location>
        <begin position="143"/>
        <end position="152"/>
    </location>
</feature>
<dbReference type="Pfam" id="PF00011">
    <property type="entry name" value="HSP20"/>
    <property type="match status" value="1"/>
</dbReference>
<dbReference type="Proteomes" id="UP001523401">
    <property type="component" value="Unassembled WGS sequence"/>
</dbReference>
<evidence type="ECO:0000256" key="2">
    <source>
        <dbReference type="PROSITE-ProRule" id="PRU00285"/>
    </source>
</evidence>
<evidence type="ECO:0000259" key="5">
    <source>
        <dbReference type="PROSITE" id="PS01031"/>
    </source>
</evidence>
<dbReference type="InterPro" id="IPR037913">
    <property type="entry name" value="ACD_IbpA/B"/>
</dbReference>
<reference evidence="6 7" key="1">
    <citation type="submission" date="2022-06" db="EMBL/GenBank/DDBJ databases">
        <title>Whole-genome of Asaia lannensis strain LMG 27011T.</title>
        <authorList>
            <person name="Sombolestani A."/>
        </authorList>
    </citation>
    <scope>NUCLEOTIDE SEQUENCE [LARGE SCALE GENOMIC DNA]</scope>
    <source>
        <strain evidence="6 7">NBRC 102526</strain>
    </source>
</reference>
<proteinExistence type="inferred from homology"/>
<gene>
    <name evidence="6" type="ORF">NF685_13125</name>
</gene>
<dbReference type="InterPro" id="IPR002068">
    <property type="entry name" value="A-crystallin/Hsp20_dom"/>
</dbReference>
<dbReference type="PANTHER" id="PTHR47062:SF1">
    <property type="entry name" value="SMALL HEAT SHOCK PROTEIN IBPA"/>
    <property type="match status" value="1"/>
</dbReference>
<dbReference type="Gene3D" id="2.60.40.790">
    <property type="match status" value="1"/>
</dbReference>
<protein>
    <submittedName>
        <fullName evidence="6">Hsp20 family protein</fullName>
    </submittedName>
</protein>
<keyword evidence="1" id="KW-0346">Stress response</keyword>
<comment type="similarity">
    <text evidence="2 3">Belongs to the small heat shock protein (HSP20) family.</text>
</comment>
<dbReference type="InterPro" id="IPR008978">
    <property type="entry name" value="HSP20-like_chaperone"/>
</dbReference>
<accession>A0ABT1CJD1</accession>
<evidence type="ECO:0000313" key="6">
    <source>
        <dbReference type="EMBL" id="MCO6160976.1"/>
    </source>
</evidence>
<dbReference type="RefSeq" id="WP_252849966.1">
    <property type="nucleotide sequence ID" value="NZ_BAPW01000047.1"/>
</dbReference>
<feature type="region of interest" description="Disordered" evidence="4">
    <location>
        <begin position="135"/>
        <end position="155"/>
    </location>
</feature>
<dbReference type="PROSITE" id="PS01031">
    <property type="entry name" value="SHSP"/>
    <property type="match status" value="1"/>
</dbReference>